<comment type="caution">
    <text evidence="2">The sequence shown here is derived from an EMBL/GenBank/DDBJ whole genome shotgun (WGS) entry which is preliminary data.</text>
</comment>
<accession>A0A3N9XSV9</accession>
<sequence length="60" mass="6142">MFGLYANGNQLISPIPPAASRVTVLTISAARPAGSPSPSRQNCPTSHAWSGVPAGVVARR</sequence>
<evidence type="ECO:0000256" key="1">
    <source>
        <dbReference type="SAM" id="MobiDB-lite"/>
    </source>
</evidence>
<dbReference type="Proteomes" id="UP000278981">
    <property type="component" value="Unassembled WGS sequence"/>
</dbReference>
<dbReference type="AlphaFoldDB" id="A0A3N9XSV9"/>
<name>A0A3N9XSV9_9ACTN</name>
<dbReference type="EMBL" id="QDGB01000261">
    <property type="protein sequence ID" value="RQX16175.1"/>
    <property type="molecule type" value="Genomic_DNA"/>
</dbReference>
<reference evidence="2 3" key="1">
    <citation type="submission" date="2018-04" db="EMBL/GenBank/DDBJ databases">
        <title>Micromonosporas from Atacama Desert.</title>
        <authorList>
            <person name="Carro L."/>
            <person name="Klenk H.-P."/>
            <person name="Goodfellow M."/>
        </authorList>
    </citation>
    <scope>NUCLEOTIDE SEQUENCE [LARGE SCALE GENOMIC DNA]</scope>
    <source>
        <strain evidence="2 3">LB19</strain>
    </source>
</reference>
<feature type="region of interest" description="Disordered" evidence="1">
    <location>
        <begin position="30"/>
        <end position="60"/>
    </location>
</feature>
<feature type="compositionally biased region" description="Low complexity" evidence="1">
    <location>
        <begin position="30"/>
        <end position="40"/>
    </location>
</feature>
<proteinExistence type="predicted"/>
<gene>
    <name evidence="2" type="ORF">DDE19_16355</name>
</gene>
<protein>
    <submittedName>
        <fullName evidence="2">Uncharacterized protein</fullName>
    </submittedName>
</protein>
<organism evidence="2 3">
    <name type="scientific">Micromonospora ureilytica</name>
    <dbReference type="NCBI Taxonomy" id="709868"/>
    <lineage>
        <taxon>Bacteria</taxon>
        <taxon>Bacillati</taxon>
        <taxon>Actinomycetota</taxon>
        <taxon>Actinomycetes</taxon>
        <taxon>Micromonosporales</taxon>
        <taxon>Micromonosporaceae</taxon>
        <taxon>Micromonospora</taxon>
    </lineage>
</organism>
<evidence type="ECO:0000313" key="2">
    <source>
        <dbReference type="EMBL" id="RQX16175.1"/>
    </source>
</evidence>
<evidence type="ECO:0000313" key="3">
    <source>
        <dbReference type="Proteomes" id="UP000278981"/>
    </source>
</evidence>